<reference evidence="2 3" key="1">
    <citation type="journal article" date="2014" name="Genome Biol. Evol.">
        <title>The secreted proteins of Achlya hypogyna and Thraustotheca clavata identify the ancestral oomycete secretome and reveal gene acquisitions by horizontal gene transfer.</title>
        <authorList>
            <person name="Misner I."/>
            <person name="Blouin N."/>
            <person name="Leonard G."/>
            <person name="Richards T.A."/>
            <person name="Lane C.E."/>
        </authorList>
    </citation>
    <scope>NUCLEOTIDE SEQUENCE [LARGE SCALE GENOMIC DNA]</scope>
    <source>
        <strain evidence="2 3">ATCC 34112</strain>
    </source>
</reference>
<comment type="caution">
    <text evidence="2">The sequence shown here is derived from an EMBL/GenBank/DDBJ whole genome shotgun (WGS) entry which is preliminary data.</text>
</comment>
<dbReference type="EMBL" id="JNBS01002930">
    <property type="protein sequence ID" value="OQR88956.1"/>
    <property type="molecule type" value="Genomic_DNA"/>
</dbReference>
<keyword evidence="3" id="KW-1185">Reference proteome</keyword>
<organism evidence="2 3">
    <name type="scientific">Thraustotheca clavata</name>
    <dbReference type="NCBI Taxonomy" id="74557"/>
    <lineage>
        <taxon>Eukaryota</taxon>
        <taxon>Sar</taxon>
        <taxon>Stramenopiles</taxon>
        <taxon>Oomycota</taxon>
        <taxon>Saprolegniomycetes</taxon>
        <taxon>Saprolegniales</taxon>
        <taxon>Achlyaceae</taxon>
        <taxon>Thraustotheca</taxon>
    </lineage>
</organism>
<evidence type="ECO:0000313" key="3">
    <source>
        <dbReference type="Proteomes" id="UP000243217"/>
    </source>
</evidence>
<protein>
    <submittedName>
        <fullName evidence="2">Uncharacterized protein</fullName>
    </submittedName>
</protein>
<evidence type="ECO:0000313" key="2">
    <source>
        <dbReference type="EMBL" id="OQR88956.1"/>
    </source>
</evidence>
<accession>A0A1V9YT81</accession>
<dbReference type="OrthoDB" id="70160at2759"/>
<name>A0A1V9YT81_9STRA</name>
<feature type="region of interest" description="Disordered" evidence="1">
    <location>
        <begin position="89"/>
        <end position="113"/>
    </location>
</feature>
<gene>
    <name evidence="2" type="ORF">THRCLA_10003</name>
</gene>
<dbReference type="AlphaFoldDB" id="A0A1V9YT81"/>
<dbReference type="Proteomes" id="UP000243217">
    <property type="component" value="Unassembled WGS sequence"/>
</dbReference>
<proteinExistence type="predicted"/>
<evidence type="ECO:0000256" key="1">
    <source>
        <dbReference type="SAM" id="MobiDB-lite"/>
    </source>
</evidence>
<sequence>MEACKINAMRLLDLLSVLQEDASVKTKLLEAQCHTLQGSLALCRKGCMDNEEENEENEENINLTVSHTETALAQALRRARVIRQAMDAAAELPSSTPTPAPAPAPVKSSTKQKISLPRNMKAKLKEFDDTTLLSKSRDAPPLAACTKLTQMLAQRDSTNAAIPVGMSYREQLNRISKAYSCILHVLETKCQESNYAEVGSTPKLPIIFPVWYRLNKIKQLLAALNAELAVCLERIPPPPLLSKRASERSLAFLKAIHKKPMNTFNNARLRSKNEISFEGIFDRLQSAWDNCNPAPSESYTACSEQIFYEELCKNLVPPLHQLSGSEKVSIDALRLLRLVHSLTCCDGLEIRSVVNVH</sequence>